<evidence type="ECO:0000256" key="4">
    <source>
        <dbReference type="ARBA" id="ARBA00023004"/>
    </source>
</evidence>
<dbReference type="GO" id="GO:0044550">
    <property type="term" value="P:secondary metabolite biosynthetic process"/>
    <property type="evidence" value="ECO:0007669"/>
    <property type="project" value="UniProtKB-ARBA"/>
</dbReference>
<evidence type="ECO:0000256" key="1">
    <source>
        <dbReference type="ARBA" id="ARBA00001971"/>
    </source>
</evidence>
<dbReference type="STRING" id="133385.A0A2T9YMD6"/>
<keyword evidence="8" id="KW-1185">Reference proteome</keyword>
<evidence type="ECO:0000313" key="8">
    <source>
        <dbReference type="Proteomes" id="UP000245383"/>
    </source>
</evidence>
<dbReference type="GO" id="GO:0016705">
    <property type="term" value="F:oxidoreductase activity, acting on paired donors, with incorporation or reduction of molecular oxygen"/>
    <property type="evidence" value="ECO:0007669"/>
    <property type="project" value="InterPro"/>
</dbReference>
<keyword evidence="6" id="KW-0503">Monooxygenase</keyword>
<dbReference type="SUPFAM" id="SSF48264">
    <property type="entry name" value="Cytochrome P450"/>
    <property type="match status" value="1"/>
</dbReference>
<evidence type="ECO:0000313" key="7">
    <source>
        <dbReference type="EMBL" id="PVU93500.1"/>
    </source>
</evidence>
<dbReference type="InterPro" id="IPR050121">
    <property type="entry name" value="Cytochrome_P450_monoxygenase"/>
</dbReference>
<dbReference type="Proteomes" id="UP000245383">
    <property type="component" value="Unassembled WGS sequence"/>
</dbReference>
<dbReference type="PRINTS" id="PR00385">
    <property type="entry name" value="P450"/>
</dbReference>
<evidence type="ECO:0000256" key="5">
    <source>
        <dbReference type="PIRSR" id="PIRSR602401-1"/>
    </source>
</evidence>
<dbReference type="OrthoDB" id="1470350at2759"/>
<dbReference type="InterPro" id="IPR001128">
    <property type="entry name" value="Cyt_P450"/>
</dbReference>
<comment type="cofactor">
    <cofactor evidence="1 5">
        <name>heme</name>
        <dbReference type="ChEBI" id="CHEBI:30413"/>
    </cofactor>
</comment>
<dbReference type="PANTHER" id="PTHR24305:SF235">
    <property type="entry name" value="CYTOCHROME P450 MONOOXYGENASE APDB-RELATED"/>
    <property type="match status" value="1"/>
</dbReference>
<feature type="binding site" description="axial binding residue" evidence="5">
    <location>
        <position position="448"/>
    </location>
    <ligand>
        <name>heme</name>
        <dbReference type="ChEBI" id="CHEBI:30413"/>
    </ligand>
    <ligandPart>
        <name>Fe</name>
        <dbReference type="ChEBI" id="CHEBI:18248"/>
    </ligandPart>
</feature>
<dbReference type="GO" id="GO:0020037">
    <property type="term" value="F:heme binding"/>
    <property type="evidence" value="ECO:0007669"/>
    <property type="project" value="InterPro"/>
</dbReference>
<keyword evidence="2 5" id="KW-0479">Metal-binding</keyword>
<dbReference type="InterPro" id="IPR036396">
    <property type="entry name" value="Cyt_P450_sf"/>
</dbReference>
<protein>
    <recommendedName>
        <fullName evidence="9">Cytochrome P450</fullName>
    </recommendedName>
</protein>
<keyword evidence="5 6" id="KW-0349">Heme</keyword>
<dbReference type="PANTHER" id="PTHR24305">
    <property type="entry name" value="CYTOCHROME P450"/>
    <property type="match status" value="1"/>
</dbReference>
<dbReference type="Pfam" id="PF00067">
    <property type="entry name" value="p450"/>
    <property type="match status" value="1"/>
</dbReference>
<comment type="similarity">
    <text evidence="6">Belongs to the cytochrome P450 family.</text>
</comment>
<dbReference type="GO" id="GO:0005506">
    <property type="term" value="F:iron ion binding"/>
    <property type="evidence" value="ECO:0007669"/>
    <property type="project" value="InterPro"/>
</dbReference>
<organism evidence="7 8">
    <name type="scientific">Smittium simulii</name>
    <dbReference type="NCBI Taxonomy" id="133385"/>
    <lineage>
        <taxon>Eukaryota</taxon>
        <taxon>Fungi</taxon>
        <taxon>Fungi incertae sedis</taxon>
        <taxon>Zoopagomycota</taxon>
        <taxon>Kickxellomycotina</taxon>
        <taxon>Harpellomycetes</taxon>
        <taxon>Harpellales</taxon>
        <taxon>Legeriomycetaceae</taxon>
        <taxon>Smittium</taxon>
    </lineage>
</organism>
<dbReference type="PROSITE" id="PS00086">
    <property type="entry name" value="CYTOCHROME_P450"/>
    <property type="match status" value="1"/>
</dbReference>
<dbReference type="AlphaFoldDB" id="A0A2T9YMD6"/>
<dbReference type="InterPro" id="IPR002401">
    <property type="entry name" value="Cyt_P450_E_grp-I"/>
</dbReference>
<dbReference type="GO" id="GO:0004497">
    <property type="term" value="F:monooxygenase activity"/>
    <property type="evidence" value="ECO:0007669"/>
    <property type="project" value="UniProtKB-KW"/>
</dbReference>
<reference evidence="7 8" key="1">
    <citation type="journal article" date="2018" name="MBio">
        <title>Comparative Genomics Reveals the Core Gene Toolbox for the Fungus-Insect Symbiosis.</title>
        <authorList>
            <person name="Wang Y."/>
            <person name="Stata M."/>
            <person name="Wang W."/>
            <person name="Stajich J.E."/>
            <person name="White M.M."/>
            <person name="Moncalvo J.M."/>
        </authorList>
    </citation>
    <scope>NUCLEOTIDE SEQUENCE [LARGE SCALE GENOMIC DNA]</scope>
    <source>
        <strain evidence="7 8">SWE-8-4</strain>
    </source>
</reference>
<dbReference type="InterPro" id="IPR017972">
    <property type="entry name" value="Cyt_P450_CS"/>
</dbReference>
<proteinExistence type="inferred from homology"/>
<sequence length="528" mass="60498">MNNLVSFAFSGYFVGLIQSSGFWLKLTGSYVVYQISYSLLFDPLSHIPGPWWSRFTAIPYHFKLTDGTIDYYSAAIHKKYGSVVRVGPMKVSVARQKDVKLVFSSYKYAKSKLYQNQNLIKINMVTTADEHFNKIRRKQIGPAFTQTGLDSVEDLVLEVGIKALKDKLDKGIAANGGVFTFNYSLMFQSIAADVIGELAFGKNFGCMQNDNKTIIKYAKNFITLSILYSIFPQLMKIPLLFKRLRKDFNSLMDLTLVSIQQRRKEIKDNSYNPSRIDILQIFLDATNPDGTKISQDELSSELSLMLLAGIDTTSITLTWVLHFYTLYPEVYQKVLDEINTHFPDRSKLIKYKEAQKKLEYFMATVHESMRLKPAFCGVLPRYSSEAGIQLSEYYIPPNIEMFLVMEGANHDESLWYSPKKFIPERFLGHKNNHLSKEILTFSSGVRICPGRNLAWMEILTVLPNFVRDYDIKLLSDSIYKPEILDPSRENEPQLFKDFSFGTRGVYNCEKVCNINVSHLNPSSPDPNF</sequence>
<keyword evidence="4 5" id="KW-0408">Iron</keyword>
<evidence type="ECO:0000256" key="6">
    <source>
        <dbReference type="RuleBase" id="RU000461"/>
    </source>
</evidence>
<dbReference type="PRINTS" id="PR00463">
    <property type="entry name" value="EP450I"/>
</dbReference>
<evidence type="ECO:0000256" key="3">
    <source>
        <dbReference type="ARBA" id="ARBA00023002"/>
    </source>
</evidence>
<keyword evidence="3 6" id="KW-0560">Oxidoreductase</keyword>
<dbReference type="Gene3D" id="1.10.630.10">
    <property type="entry name" value="Cytochrome P450"/>
    <property type="match status" value="1"/>
</dbReference>
<comment type="caution">
    <text evidence="7">The sequence shown here is derived from an EMBL/GenBank/DDBJ whole genome shotgun (WGS) entry which is preliminary data.</text>
</comment>
<evidence type="ECO:0000256" key="2">
    <source>
        <dbReference type="ARBA" id="ARBA00022723"/>
    </source>
</evidence>
<name>A0A2T9YMD6_9FUNG</name>
<evidence type="ECO:0008006" key="9">
    <source>
        <dbReference type="Google" id="ProtNLM"/>
    </source>
</evidence>
<dbReference type="EMBL" id="MBFR01000127">
    <property type="protein sequence ID" value="PVU93500.1"/>
    <property type="molecule type" value="Genomic_DNA"/>
</dbReference>
<gene>
    <name evidence="7" type="ORF">BB561_003252</name>
</gene>
<accession>A0A2T9YMD6</accession>